<proteinExistence type="predicted"/>
<dbReference type="AlphaFoldDB" id="A0A9D4J959"/>
<name>A0A9D4J959_DREPO</name>
<sequence>MDKSSQLMRQGQEEAVLDGNQTLDLFTRILGPPNFEPVEGGSVQALTAGHSMNYLGGTSGFGQSGSTENQTGSGSFASYVTSGNASEGGGNMDTLRGSVAFNYPGQQQDTRTVMENTVLSNAGNNGGYLFDEVLRSLTGNTGFSGLGSVGDINGMNHQQNARTMTESTVMRHQSGNTGGIALGGKTGALTGNGEFVSFGNTGSFGGVGAADAMKTSRSSFGCSGGSGGSHKFGQSFYI</sequence>
<dbReference type="EMBL" id="JAIWYP010000006">
    <property type="protein sequence ID" value="KAH3804456.1"/>
    <property type="molecule type" value="Genomic_DNA"/>
</dbReference>
<keyword evidence="2" id="KW-1185">Reference proteome</keyword>
<reference evidence="1" key="1">
    <citation type="journal article" date="2019" name="bioRxiv">
        <title>The Genome of the Zebra Mussel, Dreissena polymorpha: A Resource for Invasive Species Research.</title>
        <authorList>
            <person name="McCartney M.A."/>
            <person name="Auch B."/>
            <person name="Kono T."/>
            <person name="Mallez S."/>
            <person name="Zhang Y."/>
            <person name="Obille A."/>
            <person name="Becker A."/>
            <person name="Abrahante J.E."/>
            <person name="Garbe J."/>
            <person name="Badalamenti J.P."/>
            <person name="Herman A."/>
            <person name="Mangelson H."/>
            <person name="Liachko I."/>
            <person name="Sullivan S."/>
            <person name="Sone E.D."/>
            <person name="Koren S."/>
            <person name="Silverstein K.A.T."/>
            <person name="Beckman K.B."/>
            <person name="Gohl D.M."/>
        </authorList>
    </citation>
    <scope>NUCLEOTIDE SEQUENCE</scope>
    <source>
        <strain evidence="1">Duluth1</strain>
        <tissue evidence="1">Whole animal</tissue>
    </source>
</reference>
<gene>
    <name evidence="1" type="ORF">DPMN_132741</name>
</gene>
<evidence type="ECO:0000313" key="2">
    <source>
        <dbReference type="Proteomes" id="UP000828390"/>
    </source>
</evidence>
<dbReference type="Proteomes" id="UP000828390">
    <property type="component" value="Unassembled WGS sequence"/>
</dbReference>
<organism evidence="1 2">
    <name type="scientific">Dreissena polymorpha</name>
    <name type="common">Zebra mussel</name>
    <name type="synonym">Mytilus polymorpha</name>
    <dbReference type="NCBI Taxonomy" id="45954"/>
    <lineage>
        <taxon>Eukaryota</taxon>
        <taxon>Metazoa</taxon>
        <taxon>Spiralia</taxon>
        <taxon>Lophotrochozoa</taxon>
        <taxon>Mollusca</taxon>
        <taxon>Bivalvia</taxon>
        <taxon>Autobranchia</taxon>
        <taxon>Heteroconchia</taxon>
        <taxon>Euheterodonta</taxon>
        <taxon>Imparidentia</taxon>
        <taxon>Neoheterodontei</taxon>
        <taxon>Myida</taxon>
        <taxon>Dreissenoidea</taxon>
        <taxon>Dreissenidae</taxon>
        <taxon>Dreissena</taxon>
    </lineage>
</organism>
<evidence type="ECO:0000313" key="1">
    <source>
        <dbReference type="EMBL" id="KAH3804456.1"/>
    </source>
</evidence>
<reference evidence="1" key="2">
    <citation type="submission" date="2020-11" db="EMBL/GenBank/DDBJ databases">
        <authorList>
            <person name="McCartney M.A."/>
            <person name="Auch B."/>
            <person name="Kono T."/>
            <person name="Mallez S."/>
            <person name="Becker A."/>
            <person name="Gohl D.M."/>
            <person name="Silverstein K.A.T."/>
            <person name="Koren S."/>
            <person name="Bechman K.B."/>
            <person name="Herman A."/>
            <person name="Abrahante J.E."/>
            <person name="Garbe J."/>
        </authorList>
    </citation>
    <scope>NUCLEOTIDE SEQUENCE</scope>
    <source>
        <strain evidence="1">Duluth1</strain>
        <tissue evidence="1">Whole animal</tissue>
    </source>
</reference>
<accession>A0A9D4J959</accession>
<protein>
    <submittedName>
        <fullName evidence="1">Uncharacterized protein</fullName>
    </submittedName>
</protein>
<comment type="caution">
    <text evidence="1">The sequence shown here is derived from an EMBL/GenBank/DDBJ whole genome shotgun (WGS) entry which is preliminary data.</text>
</comment>